<dbReference type="KEGG" id="ptan:CRYO30217_01407"/>
<evidence type="ECO:0008006" key="4">
    <source>
        <dbReference type="Google" id="ProtNLM"/>
    </source>
</evidence>
<keyword evidence="1" id="KW-0732">Signal</keyword>
<keyword evidence="3" id="KW-1185">Reference proteome</keyword>
<proteinExistence type="predicted"/>
<accession>A0A916JM10</accession>
<reference evidence="2" key="1">
    <citation type="submission" date="2021-04" db="EMBL/GenBank/DDBJ databases">
        <authorList>
            <person name="Rodrigo-Torres L."/>
            <person name="Arahal R. D."/>
            <person name="Lucena T."/>
        </authorList>
    </citation>
    <scope>NUCLEOTIDE SEQUENCE</scope>
    <source>
        <strain evidence="2">AS29M-1</strain>
    </source>
</reference>
<evidence type="ECO:0000313" key="3">
    <source>
        <dbReference type="Proteomes" id="UP000683507"/>
    </source>
</evidence>
<sequence length="374" mass="41921">MLILKSRKYLNMKLKIYLGFAVAIVLAGIASCSTDVDINAPYETTAVVYGFVEPIEDTQYVKINRTYLGDGNNAEYAAINDSTMFESVEGTVDKIVNGTVQESYPLEELWVNDIEEGMFYTDSQKVFYWVPTSGIDDQATYQLNINVNEGEKVVTAETEVVGFVNFKQNFRNKVVNTNGVSFANTAAVGQNVYNDLGIEWGVAENGKRYQVKLVFNYEEHTATDTTMRSISTTLGSVVGQSADIDFFQNYNGENFYAFVENRLKNDPNEANIIKRVAHGLEFHIIVADENLHTYMEVNEPATGIVNERPIFTNISNGFGLFASRNTTILDERNLSGDPIFLSLNSERELVFGPYTQDLKFCSKYFPTDPVIGCQ</sequence>
<feature type="chain" id="PRO_5037703160" description="DUF4249 family protein" evidence="1">
    <location>
        <begin position="33"/>
        <end position="374"/>
    </location>
</feature>
<dbReference type="Pfam" id="PF14054">
    <property type="entry name" value="DUF4249"/>
    <property type="match status" value="1"/>
</dbReference>
<protein>
    <recommendedName>
        <fullName evidence="4">DUF4249 family protein</fullName>
    </recommendedName>
</protein>
<gene>
    <name evidence="2" type="ORF">CRYO30217_01407</name>
</gene>
<evidence type="ECO:0000256" key="1">
    <source>
        <dbReference type="SAM" id="SignalP"/>
    </source>
</evidence>
<organism evidence="2 3">
    <name type="scientific">Parvicella tangerina</name>
    <dbReference type="NCBI Taxonomy" id="2829795"/>
    <lineage>
        <taxon>Bacteria</taxon>
        <taxon>Pseudomonadati</taxon>
        <taxon>Bacteroidota</taxon>
        <taxon>Flavobacteriia</taxon>
        <taxon>Flavobacteriales</taxon>
        <taxon>Parvicellaceae</taxon>
        <taxon>Parvicella</taxon>
    </lineage>
</organism>
<evidence type="ECO:0000313" key="2">
    <source>
        <dbReference type="EMBL" id="CAG5080648.1"/>
    </source>
</evidence>
<name>A0A916JM10_9FLAO</name>
<feature type="signal peptide" evidence="1">
    <location>
        <begin position="1"/>
        <end position="32"/>
    </location>
</feature>
<dbReference type="PROSITE" id="PS51257">
    <property type="entry name" value="PROKAR_LIPOPROTEIN"/>
    <property type="match status" value="1"/>
</dbReference>
<dbReference type="InterPro" id="IPR025345">
    <property type="entry name" value="DUF4249"/>
</dbReference>
<dbReference type="EMBL" id="OU015584">
    <property type="protein sequence ID" value="CAG5080648.1"/>
    <property type="molecule type" value="Genomic_DNA"/>
</dbReference>
<dbReference type="AlphaFoldDB" id="A0A916JM10"/>
<dbReference type="Proteomes" id="UP000683507">
    <property type="component" value="Chromosome"/>
</dbReference>